<sequence>MVASDVFRIGLTHTGGGEHAFGLTGRSFPLGRRPRRRRR</sequence>
<feature type="region of interest" description="Disordered" evidence="1">
    <location>
        <begin position="15"/>
        <end position="39"/>
    </location>
</feature>
<proteinExistence type="predicted"/>
<dbReference type="EMBL" id="CADCVH010000043">
    <property type="protein sequence ID" value="CAA9454139.1"/>
    <property type="molecule type" value="Genomic_DNA"/>
</dbReference>
<gene>
    <name evidence="2" type="ORF">AVDCRST_MAG02-1314</name>
</gene>
<organism evidence="2">
    <name type="scientific">uncultured Rubrobacteraceae bacterium</name>
    <dbReference type="NCBI Taxonomy" id="349277"/>
    <lineage>
        <taxon>Bacteria</taxon>
        <taxon>Bacillati</taxon>
        <taxon>Actinomycetota</taxon>
        <taxon>Rubrobacteria</taxon>
        <taxon>Rubrobacterales</taxon>
        <taxon>Rubrobacteraceae</taxon>
        <taxon>environmental samples</taxon>
    </lineage>
</organism>
<dbReference type="AlphaFoldDB" id="A0A6J4QSR0"/>
<evidence type="ECO:0000313" key="2">
    <source>
        <dbReference type="EMBL" id="CAA9454139.1"/>
    </source>
</evidence>
<reference evidence="2" key="1">
    <citation type="submission" date="2020-02" db="EMBL/GenBank/DDBJ databases">
        <authorList>
            <person name="Meier V. D."/>
        </authorList>
    </citation>
    <scope>NUCLEOTIDE SEQUENCE</scope>
    <source>
        <strain evidence="2">AVDCRST_MAG02</strain>
    </source>
</reference>
<name>A0A6J4QSR0_9ACTN</name>
<evidence type="ECO:0000256" key="1">
    <source>
        <dbReference type="SAM" id="MobiDB-lite"/>
    </source>
</evidence>
<protein>
    <submittedName>
        <fullName evidence="2">Uncharacterized protein</fullName>
    </submittedName>
</protein>
<accession>A0A6J4QSR0</accession>